<comment type="subcellular location">
    <subcellularLocation>
        <location evidence="1 9">Nucleus</location>
    </subcellularLocation>
</comment>
<dbReference type="STRING" id="1448308.A0A2T2NEV9"/>
<dbReference type="Pfam" id="PF08689">
    <property type="entry name" value="Med5"/>
    <property type="match status" value="1"/>
</dbReference>
<evidence type="ECO:0000256" key="1">
    <source>
        <dbReference type="ARBA" id="ARBA00004123"/>
    </source>
</evidence>
<keyword evidence="5 9" id="KW-0010">Activator</keyword>
<comment type="function">
    <text evidence="9">Component of the Mediator complex, a coactivator involved in the regulated transcription of nearly all RNA polymerase II-dependent genes. Mediator functions as a bridge to convey information from gene-specific regulatory proteins to the basal RNA polymerase II transcription machinery. Mediator is recruited to promoters by direct interactions with regulatory proteins and serves as a scaffold for the assembly of a functional preinitiation complex with RNA polymerase II and the general transcription factors.</text>
</comment>
<keyword evidence="7 9" id="KW-0539">Nucleus</keyword>
<name>A0A2T2NEV9_CORCC</name>
<proteinExistence type="inferred from homology"/>
<evidence type="ECO:0000256" key="6">
    <source>
        <dbReference type="ARBA" id="ARBA00023163"/>
    </source>
</evidence>
<keyword evidence="12" id="KW-1185">Reference proteome</keyword>
<protein>
    <recommendedName>
        <fullName evidence="3 9">Mediator of RNA polymerase II transcription subunit 5</fullName>
    </recommendedName>
    <alternativeName>
        <fullName evidence="8 9">Mediator complex subunit 5</fullName>
    </alternativeName>
</protein>
<evidence type="ECO:0000256" key="9">
    <source>
        <dbReference type="RuleBase" id="RU364142"/>
    </source>
</evidence>
<comment type="similarity">
    <text evidence="2 9">Belongs to the Mediator complex subunit 5 family.</text>
</comment>
<evidence type="ECO:0000256" key="10">
    <source>
        <dbReference type="SAM" id="MobiDB-lite"/>
    </source>
</evidence>
<keyword evidence="4 9" id="KW-0805">Transcription regulation</keyword>
<dbReference type="InterPro" id="IPR014801">
    <property type="entry name" value="Mediator_Med5_fun"/>
</dbReference>
<evidence type="ECO:0000256" key="2">
    <source>
        <dbReference type="ARBA" id="ARBA00008782"/>
    </source>
</evidence>
<accession>A0A2T2NEV9</accession>
<organism evidence="11 12">
    <name type="scientific">Corynespora cassiicola Philippines</name>
    <dbReference type="NCBI Taxonomy" id="1448308"/>
    <lineage>
        <taxon>Eukaryota</taxon>
        <taxon>Fungi</taxon>
        <taxon>Dikarya</taxon>
        <taxon>Ascomycota</taxon>
        <taxon>Pezizomycotina</taxon>
        <taxon>Dothideomycetes</taxon>
        <taxon>Pleosporomycetidae</taxon>
        <taxon>Pleosporales</taxon>
        <taxon>Corynesporascaceae</taxon>
        <taxon>Corynespora</taxon>
    </lineage>
</organism>
<dbReference type="Proteomes" id="UP000240883">
    <property type="component" value="Unassembled WGS sequence"/>
</dbReference>
<evidence type="ECO:0000313" key="12">
    <source>
        <dbReference type="Proteomes" id="UP000240883"/>
    </source>
</evidence>
<dbReference type="OrthoDB" id="5322661at2759"/>
<evidence type="ECO:0000256" key="7">
    <source>
        <dbReference type="ARBA" id="ARBA00023242"/>
    </source>
</evidence>
<dbReference type="GO" id="GO:0006357">
    <property type="term" value="P:regulation of transcription by RNA polymerase II"/>
    <property type="evidence" value="ECO:0007669"/>
    <property type="project" value="InterPro"/>
</dbReference>
<comment type="subunit">
    <text evidence="9">Component of the Mediator complex.</text>
</comment>
<evidence type="ECO:0000256" key="3">
    <source>
        <dbReference type="ARBA" id="ARBA00020628"/>
    </source>
</evidence>
<dbReference type="GO" id="GO:0003712">
    <property type="term" value="F:transcription coregulator activity"/>
    <property type="evidence" value="ECO:0007669"/>
    <property type="project" value="InterPro"/>
</dbReference>
<evidence type="ECO:0000313" key="11">
    <source>
        <dbReference type="EMBL" id="PSN63909.1"/>
    </source>
</evidence>
<dbReference type="AlphaFoldDB" id="A0A2T2NEV9"/>
<gene>
    <name evidence="9" type="primary">MED5</name>
    <name evidence="11" type="ORF">BS50DRAFT_499827</name>
</gene>
<dbReference type="GO" id="GO:0016592">
    <property type="term" value="C:mediator complex"/>
    <property type="evidence" value="ECO:0007669"/>
    <property type="project" value="InterPro"/>
</dbReference>
<sequence>MDSLIRTWALFFDRCLENRLSSELFDTAVAQLHSKSPLPGRKLAAVLLKPRSANAVSPDPRVIIYLERLLALKKVDASDVLSSAFQYSNDRPSRTGDDGHSKDDQSRWQNPPELEEIVFHRLHKAFSSGERPVSNAEAARTLAVASGWMSAMVTSHTSDSMIQAMAGIQQQPQQQSINVREALGMLVVGLIENPRILQLLTKEELKDVRKNFAQSLSTFIPFLSQTSIQISNRLEISQKEHDLHDKSVSNINGESGENGGLEVAALQLEAVMDLPTVNTRSGLYIFLNSLLVARPLTDDFMIVNYLHSRYKIDPQIMGTDLVTAAFDILANAMYRSEPSQTMFSLKSFLINKIPLLLGQLSSSMFLTPELCITQALSHVDPNAFPAFSQGFDDIMGNNPSLSDVRQDFLNSCALHGLIPANTIERLLGETPLQGPPETKYVKKDLLSQCKDNFEKVNMLIDELENLDGNAGAIVGALTEFISHLCETQMTMYLKTISNLLSKKIQALDVILQFTSPASILRPLCQFLDEWRYDGDQGEYQPVYDEFGAILLLILAFVHRYDLSYHDLGINHDSFVAQLLERGHRSIATDDLTEEQGRQLGSWLRGLYDSDKEGLSNEVFASCRPQDFYLIVPTLFSQTVMACAAEVLSLDSVKGGLEYLNETFLLPALVGGLTWMATHAMEQTHQDLEVLMQIFHKLVRSAHTSGRGDAQAMHSTILSIVSDRLEKCFRTLKRRHPSRTDIEPLLQAIKGHLNYERSVYTSMTELEQWITAPNNTLYSSLRSTVQQLSQWGSPASLQPNPPSYTHRQVYTSIMILGTSRTLRAIVDEVKAQTDAGNGPAALDIGVSLICAPTVENSAVPVDWVGSLTPAPASPRTCMNLREMLKAEFDNAASLISTDPLAAETIARLHRRVEAQLAVIAQAGLSAAQINLQNVGMVDVQPQDMQDLDKAMNDAAAATMAAANGDMDMNKQALQRSIDDHLDLTGTGGALDLSGMGVGGPGTDDMSTNMDDLNTLDLGDMDMGMGMGDDDDAWGLDFNNM</sequence>
<feature type="compositionally biased region" description="Basic and acidic residues" evidence="10">
    <location>
        <begin position="91"/>
        <end position="106"/>
    </location>
</feature>
<evidence type="ECO:0000256" key="5">
    <source>
        <dbReference type="ARBA" id="ARBA00023159"/>
    </source>
</evidence>
<dbReference type="PANTHER" id="PTHR35784">
    <property type="entry name" value="MEDIATOR OF RNA POLYMERASE II TRANSCRIPTION SUBUNIT 5"/>
    <property type="match status" value="1"/>
</dbReference>
<keyword evidence="6 9" id="KW-0804">Transcription</keyword>
<dbReference type="EMBL" id="KZ678139">
    <property type="protein sequence ID" value="PSN63909.1"/>
    <property type="molecule type" value="Genomic_DNA"/>
</dbReference>
<evidence type="ECO:0000256" key="8">
    <source>
        <dbReference type="ARBA" id="ARBA00031256"/>
    </source>
</evidence>
<dbReference type="PANTHER" id="PTHR35784:SF1">
    <property type="entry name" value="MEDIATOR OF RNA POLYMERASE II TRANSCRIPTION SUBUNIT 5"/>
    <property type="match status" value="1"/>
</dbReference>
<reference evidence="11 12" key="1">
    <citation type="journal article" date="2018" name="Front. Microbiol.">
        <title>Genome-Wide Analysis of Corynespora cassiicola Leaf Fall Disease Putative Effectors.</title>
        <authorList>
            <person name="Lopez D."/>
            <person name="Ribeiro S."/>
            <person name="Label P."/>
            <person name="Fumanal B."/>
            <person name="Venisse J.S."/>
            <person name="Kohler A."/>
            <person name="de Oliveira R.R."/>
            <person name="Labutti K."/>
            <person name="Lipzen A."/>
            <person name="Lail K."/>
            <person name="Bauer D."/>
            <person name="Ohm R.A."/>
            <person name="Barry K.W."/>
            <person name="Spatafora J."/>
            <person name="Grigoriev I.V."/>
            <person name="Martin F.M."/>
            <person name="Pujade-Renaud V."/>
        </authorList>
    </citation>
    <scope>NUCLEOTIDE SEQUENCE [LARGE SCALE GENOMIC DNA]</scope>
    <source>
        <strain evidence="11 12">Philippines</strain>
    </source>
</reference>
<evidence type="ECO:0000256" key="4">
    <source>
        <dbReference type="ARBA" id="ARBA00023015"/>
    </source>
</evidence>
<feature type="region of interest" description="Disordered" evidence="10">
    <location>
        <begin position="87"/>
        <end position="109"/>
    </location>
</feature>